<dbReference type="Proteomes" id="UP000219564">
    <property type="component" value="Unassembled WGS sequence"/>
</dbReference>
<protein>
    <submittedName>
        <fullName evidence="1">Uncharacterized protein</fullName>
    </submittedName>
</protein>
<dbReference type="AlphaFoldDB" id="A0AAX2H8I8"/>
<evidence type="ECO:0000313" key="1">
    <source>
        <dbReference type="EMBL" id="SOB53023.1"/>
    </source>
</evidence>
<dbReference type="EMBL" id="OBKZ01000020">
    <property type="protein sequence ID" value="SOB53023.1"/>
    <property type="molecule type" value="Genomic_DNA"/>
</dbReference>
<sequence>MQAGESDLDISGFDLVQQIPICLDMWEIELPELRERQAGSIPMS</sequence>
<accession>A0AAX2H8I8</accession>
<gene>
    <name evidence="1" type="ORF">PLUA15_270005</name>
</gene>
<reference evidence="1 2" key="1">
    <citation type="submission" date="2017-08" db="EMBL/GenBank/DDBJ databases">
        <authorList>
            <person name="Chaillou S."/>
        </authorList>
    </citation>
    <scope>NUCLEOTIDE SEQUENCE [LARGE SCALE GENOMIC DNA]</scope>
    <source>
        <strain evidence="1 2">MFPA15A1205</strain>
    </source>
</reference>
<name>A0AAX2H8I8_9PSED</name>
<organism evidence="1 2">
    <name type="scientific">Pseudomonas lundensis</name>
    <dbReference type="NCBI Taxonomy" id="86185"/>
    <lineage>
        <taxon>Bacteria</taxon>
        <taxon>Pseudomonadati</taxon>
        <taxon>Pseudomonadota</taxon>
        <taxon>Gammaproteobacteria</taxon>
        <taxon>Pseudomonadales</taxon>
        <taxon>Pseudomonadaceae</taxon>
        <taxon>Pseudomonas</taxon>
    </lineage>
</organism>
<proteinExistence type="predicted"/>
<comment type="caution">
    <text evidence="1">The sequence shown here is derived from an EMBL/GenBank/DDBJ whole genome shotgun (WGS) entry which is preliminary data.</text>
</comment>
<evidence type="ECO:0000313" key="2">
    <source>
        <dbReference type="Proteomes" id="UP000219564"/>
    </source>
</evidence>